<feature type="signal peptide" evidence="1">
    <location>
        <begin position="1"/>
        <end position="17"/>
    </location>
</feature>
<sequence>MRSSRLFVLLPLLLALAGCENSGVSYQIDGDKEHSISLLREQNVPWGKVEQSLVPARAPDCQRRVQIDPDKREFTEMKLYVNDTRLYVANQGKNWWAVGTQSCQVQKFKTPPVDPGDLIGSFKKKGDALVFEPVPEAAQ</sequence>
<dbReference type="EMBL" id="JAYXHS010000002">
    <property type="protein sequence ID" value="MEC5386045.1"/>
    <property type="molecule type" value="Genomic_DNA"/>
</dbReference>
<evidence type="ECO:0008006" key="4">
    <source>
        <dbReference type="Google" id="ProtNLM"/>
    </source>
</evidence>
<evidence type="ECO:0000313" key="3">
    <source>
        <dbReference type="Proteomes" id="UP001331561"/>
    </source>
</evidence>
<comment type="caution">
    <text evidence="2">The sequence shown here is derived from an EMBL/GenBank/DDBJ whole genome shotgun (WGS) entry which is preliminary data.</text>
</comment>
<dbReference type="PROSITE" id="PS51257">
    <property type="entry name" value="PROKAR_LIPOPROTEIN"/>
    <property type="match status" value="1"/>
</dbReference>
<feature type="chain" id="PRO_5047338118" description="Lipoprotein" evidence="1">
    <location>
        <begin position="18"/>
        <end position="139"/>
    </location>
</feature>
<keyword evidence="3" id="KW-1185">Reference proteome</keyword>
<evidence type="ECO:0000313" key="2">
    <source>
        <dbReference type="EMBL" id="MEC5386045.1"/>
    </source>
</evidence>
<organism evidence="2 3">
    <name type="scientific">Uliginosibacterium silvisoli</name>
    <dbReference type="NCBI Taxonomy" id="3114758"/>
    <lineage>
        <taxon>Bacteria</taxon>
        <taxon>Pseudomonadati</taxon>
        <taxon>Pseudomonadota</taxon>
        <taxon>Betaproteobacteria</taxon>
        <taxon>Rhodocyclales</taxon>
        <taxon>Zoogloeaceae</taxon>
        <taxon>Uliginosibacterium</taxon>
    </lineage>
</organism>
<dbReference type="RefSeq" id="WP_327599024.1">
    <property type="nucleotide sequence ID" value="NZ_JAYXHS010000002.1"/>
</dbReference>
<name>A0ABU6K475_9RHOO</name>
<protein>
    <recommendedName>
        <fullName evidence="4">Lipoprotein</fullName>
    </recommendedName>
</protein>
<proteinExistence type="predicted"/>
<evidence type="ECO:0000256" key="1">
    <source>
        <dbReference type="SAM" id="SignalP"/>
    </source>
</evidence>
<accession>A0ABU6K475</accession>
<gene>
    <name evidence="2" type="ORF">VVD49_09930</name>
</gene>
<dbReference type="Proteomes" id="UP001331561">
    <property type="component" value="Unassembled WGS sequence"/>
</dbReference>
<reference evidence="2 3" key="1">
    <citation type="submission" date="2024-01" db="EMBL/GenBank/DDBJ databases">
        <title>Uliginosibacterium soil sp. nov.</title>
        <authorList>
            <person name="Lv Y."/>
        </authorList>
    </citation>
    <scope>NUCLEOTIDE SEQUENCE [LARGE SCALE GENOMIC DNA]</scope>
    <source>
        <strain evidence="2 3">H3</strain>
    </source>
</reference>
<keyword evidence="1" id="KW-0732">Signal</keyword>